<dbReference type="InterPro" id="IPR036388">
    <property type="entry name" value="WH-like_DNA-bd_sf"/>
</dbReference>
<dbReference type="Proteomes" id="UP000294856">
    <property type="component" value="Unassembled WGS sequence"/>
</dbReference>
<evidence type="ECO:0000259" key="5">
    <source>
        <dbReference type="PROSITE" id="PS51118"/>
    </source>
</evidence>
<evidence type="ECO:0000256" key="4">
    <source>
        <dbReference type="SAM" id="MobiDB-lite"/>
    </source>
</evidence>
<protein>
    <submittedName>
        <fullName evidence="6">HxlR family transcriptional regulator</fullName>
    </submittedName>
</protein>
<dbReference type="EMBL" id="SMFR01000002">
    <property type="protein sequence ID" value="TCJ97353.1"/>
    <property type="molecule type" value="Genomic_DNA"/>
</dbReference>
<evidence type="ECO:0000256" key="3">
    <source>
        <dbReference type="ARBA" id="ARBA00023163"/>
    </source>
</evidence>
<evidence type="ECO:0000256" key="1">
    <source>
        <dbReference type="ARBA" id="ARBA00023015"/>
    </source>
</evidence>
<accession>A0A4R1FRH0</accession>
<name>A0A4R1FRH0_9NOCA</name>
<feature type="domain" description="HTH hxlR-type" evidence="5">
    <location>
        <begin position="33"/>
        <end position="131"/>
    </location>
</feature>
<dbReference type="STRING" id="1210063.GCA_001612665_01056"/>
<evidence type="ECO:0000256" key="2">
    <source>
        <dbReference type="ARBA" id="ARBA00023125"/>
    </source>
</evidence>
<organism evidence="6 7">
    <name type="scientific">Nocardia alba</name>
    <dbReference type="NCBI Taxonomy" id="225051"/>
    <lineage>
        <taxon>Bacteria</taxon>
        <taxon>Bacillati</taxon>
        <taxon>Actinomycetota</taxon>
        <taxon>Actinomycetes</taxon>
        <taxon>Mycobacteriales</taxon>
        <taxon>Nocardiaceae</taxon>
        <taxon>Nocardia</taxon>
    </lineage>
</organism>
<dbReference type="InterPro" id="IPR002577">
    <property type="entry name" value="HTH_HxlR"/>
</dbReference>
<dbReference type="PANTHER" id="PTHR33204:SF29">
    <property type="entry name" value="TRANSCRIPTIONAL REGULATOR"/>
    <property type="match status" value="1"/>
</dbReference>
<dbReference type="Gene3D" id="1.10.10.10">
    <property type="entry name" value="Winged helix-like DNA-binding domain superfamily/Winged helix DNA-binding domain"/>
    <property type="match status" value="1"/>
</dbReference>
<dbReference type="AlphaFoldDB" id="A0A4R1FRH0"/>
<keyword evidence="7" id="KW-1185">Reference proteome</keyword>
<dbReference type="GO" id="GO:0003677">
    <property type="term" value="F:DNA binding"/>
    <property type="evidence" value="ECO:0007669"/>
    <property type="project" value="UniProtKB-KW"/>
</dbReference>
<dbReference type="InterPro" id="IPR036390">
    <property type="entry name" value="WH_DNA-bd_sf"/>
</dbReference>
<comment type="caution">
    <text evidence="6">The sequence shown here is derived from an EMBL/GenBank/DDBJ whole genome shotgun (WGS) entry which is preliminary data.</text>
</comment>
<keyword evidence="1" id="KW-0805">Transcription regulation</keyword>
<feature type="compositionally biased region" description="Basic and acidic residues" evidence="4">
    <location>
        <begin position="155"/>
        <end position="165"/>
    </location>
</feature>
<sequence>MHNLVHMAEMDTIEVMATTDEVRAPILRAIRSCPVEVSIAVLGGAWKMTIVKYLLDERLRYGELRRKVGEVTPRVLTRQLRELEQDGIVHRHAYAEVPPRVEYSLTATGRELRGFVSELNRWGAEYVEGLRATSAVDQEVVTGGGPDRLTLGPGREAEYGRARNK</sequence>
<dbReference type="Pfam" id="PF01638">
    <property type="entry name" value="HxlR"/>
    <property type="match status" value="1"/>
</dbReference>
<feature type="region of interest" description="Disordered" evidence="4">
    <location>
        <begin position="141"/>
        <end position="165"/>
    </location>
</feature>
<dbReference type="PROSITE" id="PS51118">
    <property type="entry name" value="HTH_HXLR"/>
    <property type="match status" value="1"/>
</dbReference>
<reference evidence="6 7" key="1">
    <citation type="submission" date="2019-03" db="EMBL/GenBank/DDBJ databases">
        <title>Genomic Encyclopedia of Type Strains, Phase IV (KMG-IV): sequencing the most valuable type-strain genomes for metagenomic binning, comparative biology and taxonomic classification.</title>
        <authorList>
            <person name="Goeker M."/>
        </authorList>
    </citation>
    <scope>NUCLEOTIDE SEQUENCE [LARGE SCALE GENOMIC DNA]</scope>
    <source>
        <strain evidence="6 7">DSM 44684</strain>
    </source>
</reference>
<dbReference type="SUPFAM" id="SSF46785">
    <property type="entry name" value="Winged helix' DNA-binding domain"/>
    <property type="match status" value="1"/>
</dbReference>
<evidence type="ECO:0000313" key="7">
    <source>
        <dbReference type="Proteomes" id="UP000294856"/>
    </source>
</evidence>
<dbReference type="PANTHER" id="PTHR33204">
    <property type="entry name" value="TRANSCRIPTIONAL REGULATOR, MARR FAMILY"/>
    <property type="match status" value="1"/>
</dbReference>
<gene>
    <name evidence="6" type="ORF">DFR71_3395</name>
</gene>
<evidence type="ECO:0000313" key="6">
    <source>
        <dbReference type="EMBL" id="TCJ97353.1"/>
    </source>
</evidence>
<keyword evidence="2" id="KW-0238">DNA-binding</keyword>
<keyword evidence="3" id="KW-0804">Transcription</keyword>
<proteinExistence type="predicted"/>